<gene>
    <name evidence="1" type="ORF">EVA_04940</name>
</gene>
<name>J9GVL3_9ZZZZ</name>
<protein>
    <submittedName>
        <fullName evidence="1">Type IV secretory pathway, VirD4 component</fullName>
    </submittedName>
</protein>
<evidence type="ECO:0000313" key="1">
    <source>
        <dbReference type="EMBL" id="EJX06953.1"/>
    </source>
</evidence>
<dbReference type="EMBL" id="AMCI01001010">
    <property type="protein sequence ID" value="EJX06953.1"/>
    <property type="molecule type" value="Genomic_DNA"/>
</dbReference>
<dbReference type="AlphaFoldDB" id="J9GVL3"/>
<reference evidence="1" key="1">
    <citation type="journal article" date="2012" name="PLoS ONE">
        <title>Gene sets for utilization of primary and secondary nutrition supplies in the distal gut of endangered iberian lynx.</title>
        <authorList>
            <person name="Alcaide M."/>
            <person name="Messina E."/>
            <person name="Richter M."/>
            <person name="Bargiela R."/>
            <person name="Peplies J."/>
            <person name="Huws S.A."/>
            <person name="Newbold C.J."/>
            <person name="Golyshin P.N."/>
            <person name="Simon M.A."/>
            <person name="Lopez G."/>
            <person name="Yakimov M.M."/>
            <person name="Ferrer M."/>
        </authorList>
    </citation>
    <scope>NUCLEOTIDE SEQUENCE</scope>
</reference>
<sequence length="87" mass="9959">MLDNQYAILFIRGERPVMDFKYDILKHPNVAMTTDGKAGAYRHGEVTLSTSSISILDINPKELPDTEYEETNYELLSDEDFEVDKSL</sequence>
<proteinExistence type="predicted"/>
<organism evidence="1">
    <name type="scientific">gut metagenome</name>
    <dbReference type="NCBI Taxonomy" id="749906"/>
    <lineage>
        <taxon>unclassified sequences</taxon>
        <taxon>metagenomes</taxon>
        <taxon>organismal metagenomes</taxon>
    </lineage>
</organism>
<accession>J9GVL3</accession>
<comment type="caution">
    <text evidence="1">The sequence shown here is derived from an EMBL/GenBank/DDBJ whole genome shotgun (WGS) entry which is preliminary data.</text>
</comment>